<dbReference type="EMBL" id="BGZK01000012">
    <property type="protein sequence ID" value="GBP04143.1"/>
    <property type="molecule type" value="Genomic_DNA"/>
</dbReference>
<name>A0A4C1SPI7_EUMVA</name>
<proteinExistence type="predicted"/>
<dbReference type="Proteomes" id="UP000299102">
    <property type="component" value="Unassembled WGS sequence"/>
</dbReference>
<evidence type="ECO:0000313" key="2">
    <source>
        <dbReference type="Proteomes" id="UP000299102"/>
    </source>
</evidence>
<comment type="caution">
    <text evidence="1">The sequence shown here is derived from an EMBL/GenBank/DDBJ whole genome shotgun (WGS) entry which is preliminary data.</text>
</comment>
<dbReference type="PANTHER" id="PTHR46060:SF1">
    <property type="entry name" value="MARINER MOS1 TRANSPOSASE-LIKE PROTEIN"/>
    <property type="match status" value="1"/>
</dbReference>
<gene>
    <name evidence="1" type="ORF">EVAR_74865_1</name>
</gene>
<dbReference type="InterPro" id="IPR052709">
    <property type="entry name" value="Transposase-MT_Hybrid"/>
</dbReference>
<organism evidence="1 2">
    <name type="scientific">Eumeta variegata</name>
    <name type="common">Bagworm moth</name>
    <name type="synonym">Eumeta japonica</name>
    <dbReference type="NCBI Taxonomy" id="151549"/>
    <lineage>
        <taxon>Eukaryota</taxon>
        <taxon>Metazoa</taxon>
        <taxon>Ecdysozoa</taxon>
        <taxon>Arthropoda</taxon>
        <taxon>Hexapoda</taxon>
        <taxon>Insecta</taxon>
        <taxon>Pterygota</taxon>
        <taxon>Neoptera</taxon>
        <taxon>Endopterygota</taxon>
        <taxon>Lepidoptera</taxon>
        <taxon>Glossata</taxon>
        <taxon>Ditrysia</taxon>
        <taxon>Tineoidea</taxon>
        <taxon>Psychidae</taxon>
        <taxon>Oiketicinae</taxon>
        <taxon>Eumeta</taxon>
    </lineage>
</organism>
<reference evidence="1 2" key="1">
    <citation type="journal article" date="2019" name="Commun. Biol.">
        <title>The bagworm genome reveals a unique fibroin gene that provides high tensile strength.</title>
        <authorList>
            <person name="Kono N."/>
            <person name="Nakamura H."/>
            <person name="Ohtoshi R."/>
            <person name="Tomita M."/>
            <person name="Numata K."/>
            <person name="Arakawa K."/>
        </authorList>
    </citation>
    <scope>NUCLEOTIDE SEQUENCE [LARGE SCALE GENOMIC DNA]</scope>
</reference>
<dbReference type="InterPro" id="IPR036397">
    <property type="entry name" value="RNaseH_sf"/>
</dbReference>
<dbReference type="Gene3D" id="3.30.420.10">
    <property type="entry name" value="Ribonuclease H-like superfamily/Ribonuclease H"/>
    <property type="match status" value="2"/>
</dbReference>
<keyword evidence="2" id="KW-1185">Reference proteome</keyword>
<accession>A0A4C1SPI7</accession>
<sequence>MLHGILQLPVGAPKRNVIGHPPKMPLNWSNNLNTQEMVKKDEKIVIADRRVTKRRGHLAEIVLFHQDNVSAHRSAIVKAAIRDADSEILEHPLYSLDLAPSDFYLAVVKAAIRDAGSEILEHPLYSLDLAPSDFYLAVVKAAIRDAGSEILEHPLYSLDLAPSDFYLAVVKAAIRDAGSEILEHPLYSLKLAPNDFYQFLKLKGYLKGQRFKDDETLIAAVQGLLDVQDEEFFKKRKFKLRKKIYQVHYGKRRQKRRLVADARTKQTSETLSPPCTCSAAQAPQYAD</sequence>
<evidence type="ECO:0000313" key="1">
    <source>
        <dbReference type="EMBL" id="GBP04143.1"/>
    </source>
</evidence>
<dbReference type="AlphaFoldDB" id="A0A4C1SPI7"/>
<protein>
    <recommendedName>
        <fullName evidence="3">Histone-lysine N-methyltransferase SETMAR</fullName>
    </recommendedName>
</protein>
<dbReference type="GO" id="GO:0003676">
    <property type="term" value="F:nucleic acid binding"/>
    <property type="evidence" value="ECO:0007669"/>
    <property type="project" value="InterPro"/>
</dbReference>
<evidence type="ECO:0008006" key="3">
    <source>
        <dbReference type="Google" id="ProtNLM"/>
    </source>
</evidence>
<dbReference type="PANTHER" id="PTHR46060">
    <property type="entry name" value="MARINER MOS1 TRANSPOSASE-LIKE PROTEIN"/>
    <property type="match status" value="1"/>
</dbReference>